<keyword evidence="1" id="KW-0812">Transmembrane</keyword>
<protein>
    <recommendedName>
        <fullName evidence="2">DUF4367 domain-containing protein</fullName>
    </recommendedName>
</protein>
<comment type="caution">
    <text evidence="3">The sequence shown here is derived from an EMBL/GenBank/DDBJ whole genome shotgun (WGS) entry which is preliminary data.</text>
</comment>
<feature type="domain" description="DUF4367" evidence="2">
    <location>
        <begin position="199"/>
        <end position="307"/>
    </location>
</feature>
<keyword evidence="1" id="KW-1133">Transmembrane helix</keyword>
<evidence type="ECO:0000313" key="4">
    <source>
        <dbReference type="Proteomes" id="UP000191154"/>
    </source>
</evidence>
<proteinExistence type="predicted"/>
<sequence length="308" mass="34957">MNKNNFHKNKENFIEGIQDEFQGFAAELSKIDFSEESNKEFVFQTILKKINYRRENKVNKIKKTGITAALLLIASTLIAQTTFAQDTVGKIIKRISLDHVTIIQSNDEDESKEVSVPDSLKGKVLDKNGNIITKLTKDMEKNGLYTTGGEKIYSLNPDNGTIITEKDAKEEEKKEDENNLYVTDSSKLNDYTCFDVKLPTYLPDGYEFDRAVLDRGEPNEEVKDSKYIDLQFKNKSNGKEIFMQERFACEETKTVEDLGNIKKISINGVDAILSDNNAIEWETNNTIYFLSGKNIGKDEAIKVAESIK</sequence>
<dbReference type="AlphaFoldDB" id="A0A1S8MQL2"/>
<evidence type="ECO:0000259" key="2">
    <source>
        <dbReference type="Pfam" id="PF14285"/>
    </source>
</evidence>
<organism evidence="3 4">
    <name type="scientific">Clostridium saccharobutylicum</name>
    <dbReference type="NCBI Taxonomy" id="169679"/>
    <lineage>
        <taxon>Bacteria</taxon>
        <taxon>Bacillati</taxon>
        <taxon>Bacillota</taxon>
        <taxon>Clostridia</taxon>
        <taxon>Eubacteriales</taxon>
        <taxon>Clostridiaceae</taxon>
        <taxon>Clostridium</taxon>
    </lineage>
</organism>
<dbReference type="InterPro" id="IPR025377">
    <property type="entry name" value="DUF4367"/>
</dbReference>
<dbReference type="EMBL" id="LZYZ01000010">
    <property type="protein sequence ID" value="OOM06479.1"/>
    <property type="molecule type" value="Genomic_DNA"/>
</dbReference>
<dbReference type="Proteomes" id="UP000191154">
    <property type="component" value="Unassembled WGS sequence"/>
</dbReference>
<dbReference type="RefSeq" id="WP_077867373.1">
    <property type="nucleotide sequence ID" value="NZ_LZYZ01000010.1"/>
</dbReference>
<keyword evidence="1" id="KW-0472">Membrane</keyword>
<dbReference type="Pfam" id="PF14285">
    <property type="entry name" value="DUF4367"/>
    <property type="match status" value="1"/>
</dbReference>
<accession>A0A1S8MQL2</accession>
<evidence type="ECO:0000313" key="3">
    <source>
        <dbReference type="EMBL" id="OOM06479.1"/>
    </source>
</evidence>
<evidence type="ECO:0000256" key="1">
    <source>
        <dbReference type="SAM" id="Phobius"/>
    </source>
</evidence>
<feature type="transmembrane region" description="Helical" evidence="1">
    <location>
        <begin position="64"/>
        <end position="83"/>
    </location>
</feature>
<reference evidence="3 4" key="1">
    <citation type="submission" date="2016-05" db="EMBL/GenBank/DDBJ databases">
        <title>Microbial solvent formation.</title>
        <authorList>
            <person name="Poehlein A."/>
            <person name="Montoya Solano J.D."/>
            <person name="Flitsch S."/>
            <person name="Krabben P."/>
            <person name="Duerre P."/>
            <person name="Daniel R."/>
        </authorList>
    </citation>
    <scope>NUCLEOTIDE SEQUENCE [LARGE SCALE GENOMIC DNA]</scope>
    <source>
        <strain evidence="3 4">L1-8</strain>
    </source>
</reference>
<name>A0A1S8MQL2_CLOSA</name>
<gene>
    <name evidence="3" type="ORF">CLOSAC_43990</name>
</gene>